<evidence type="ECO:0000256" key="2">
    <source>
        <dbReference type="ARBA" id="ARBA00004948"/>
    </source>
</evidence>
<gene>
    <name evidence="11" type="ORF">DOK78_000474</name>
</gene>
<sequence length="215" mass="24994">MDFVTIARDAAQRSWENSLAHPFIQELHQGTLSESCFRYYLLQDRYYLESLQSVYLAIGQQTELPQIKMMMEQGAKRLVAGEISIRETFFERLQITEQEVQQTPLATVPKRYVAHMHQQLQHSVSVAFASLLPCAWLYQEIGLALSSGSPHPVYQRWIETCITPESMAIVAQEKELLNQLYQKATASERHQMIEAFVTSVKMEEAFWDMAYYFNR</sequence>
<comment type="similarity">
    <text evidence="3 9">Belongs to the TenA family.</text>
</comment>
<dbReference type="Proteomes" id="UP000664701">
    <property type="component" value="Chromosome"/>
</dbReference>
<reference evidence="11 12" key="1">
    <citation type="submission" date="2021-03" db="EMBL/GenBank/DDBJ databases">
        <authorList>
            <person name="Gilmore M.S."/>
            <person name="Schwartzman J."/>
            <person name="Van Tyne D."/>
            <person name="Martin M."/>
            <person name="Earl A.M."/>
            <person name="Manson A.L."/>
            <person name="Straub T."/>
            <person name="Salamzade R."/>
            <person name="Saavedra J."/>
            <person name="Lebreton F."/>
            <person name="Prichula J."/>
            <person name="Schaufler K."/>
            <person name="Gaca A."/>
            <person name="Sgardioli B."/>
            <person name="Wagenaar J."/>
            <person name="Strong T."/>
        </authorList>
    </citation>
    <scope>NUCLEOTIDE SEQUENCE [LARGE SCALE GENOMIC DNA]</scope>
    <source>
        <strain evidence="11 12">DIV2402</strain>
    </source>
</reference>
<dbReference type="Pfam" id="PF03070">
    <property type="entry name" value="TENA_THI-4"/>
    <property type="match status" value="1"/>
</dbReference>
<dbReference type="Gene3D" id="1.20.910.10">
    <property type="entry name" value="Heme oxygenase-like"/>
    <property type="match status" value="1"/>
</dbReference>
<dbReference type="EC" id="3.5.99.2" evidence="5 9"/>
<evidence type="ECO:0000256" key="5">
    <source>
        <dbReference type="ARBA" id="ARBA00012684"/>
    </source>
</evidence>
<keyword evidence="12" id="KW-1185">Reference proteome</keyword>
<evidence type="ECO:0000256" key="4">
    <source>
        <dbReference type="ARBA" id="ARBA00011881"/>
    </source>
</evidence>
<comment type="pathway">
    <text evidence="2 9">Cofactor biosynthesis; thiamine diphosphate biosynthesis.</text>
</comment>
<reference evidence="11 12" key="2">
    <citation type="submission" date="2024-03" db="EMBL/GenBank/DDBJ databases">
        <title>The Genome Sequence of Enterococcus sp. DIV2402.</title>
        <authorList>
            <consortium name="The Broad Institute Genomics Platform"/>
            <consortium name="The Broad Institute Microbial Omics Core"/>
            <consortium name="The Broad Institute Genomic Center for Infectious Diseases"/>
            <person name="Earl A."/>
            <person name="Manson A."/>
            <person name="Gilmore M."/>
            <person name="Schwartman J."/>
            <person name="Shea T."/>
            <person name="Abouelleil A."/>
            <person name="Cao P."/>
            <person name="Chapman S."/>
            <person name="Cusick C."/>
            <person name="Young S."/>
            <person name="Neafsey D."/>
            <person name="Nusbaum C."/>
            <person name="Birren B."/>
        </authorList>
    </citation>
    <scope>NUCLEOTIDE SEQUENCE [LARGE SCALE GENOMIC DNA]</scope>
    <source>
        <strain evidence="11 12">DIV2402</strain>
    </source>
</reference>
<comment type="function">
    <text evidence="9">Catalyzes an amino-pyrimidine hydrolysis reaction at the C5' of the pyrimidine moiety of thiamine compounds, a reaction that is part of a thiamine salvage pathway.</text>
</comment>
<accession>A0ABZ2SJ59</accession>
<organism evidence="11 12">
    <name type="scientific">Candidatus Enterococcus lowellii</name>
    <dbReference type="NCBI Taxonomy" id="2230877"/>
    <lineage>
        <taxon>Bacteria</taxon>
        <taxon>Bacillati</taxon>
        <taxon>Bacillota</taxon>
        <taxon>Bacilli</taxon>
        <taxon>Lactobacillales</taxon>
        <taxon>Enterococcaceae</taxon>
        <taxon>Enterococcus</taxon>
    </lineage>
</organism>
<dbReference type="RefSeq" id="WP_207941953.1">
    <property type="nucleotide sequence ID" value="NZ_CP147251.1"/>
</dbReference>
<protein>
    <recommendedName>
        <fullName evidence="6 9">Aminopyrimidine aminohydrolase</fullName>
        <ecNumber evidence="5 9">3.5.99.2</ecNumber>
    </recommendedName>
</protein>
<dbReference type="EMBL" id="CP147251">
    <property type="protein sequence ID" value="WYJ75886.1"/>
    <property type="molecule type" value="Genomic_DNA"/>
</dbReference>
<evidence type="ECO:0000313" key="12">
    <source>
        <dbReference type="Proteomes" id="UP000664701"/>
    </source>
</evidence>
<comment type="subunit">
    <text evidence="4">Homotetramer.</text>
</comment>
<proteinExistence type="inferred from homology"/>
<dbReference type="PANTHER" id="PTHR43198">
    <property type="entry name" value="BIFUNCTIONAL TH2 PROTEIN"/>
    <property type="match status" value="1"/>
</dbReference>
<dbReference type="InterPro" id="IPR004305">
    <property type="entry name" value="Thiaminase-2/PQQC"/>
</dbReference>
<evidence type="ECO:0000256" key="7">
    <source>
        <dbReference type="ARBA" id="ARBA00022977"/>
    </source>
</evidence>
<name>A0ABZ2SJ59_9ENTE</name>
<evidence type="ECO:0000313" key="11">
    <source>
        <dbReference type="EMBL" id="WYJ75886.1"/>
    </source>
</evidence>
<evidence type="ECO:0000256" key="8">
    <source>
        <dbReference type="ARBA" id="ARBA00048337"/>
    </source>
</evidence>
<dbReference type="PANTHER" id="PTHR43198:SF2">
    <property type="entry name" value="SI:CH1073-67J19.1-RELATED"/>
    <property type="match status" value="1"/>
</dbReference>
<dbReference type="SUPFAM" id="SSF48613">
    <property type="entry name" value="Heme oxygenase-like"/>
    <property type="match status" value="1"/>
</dbReference>
<evidence type="ECO:0000256" key="3">
    <source>
        <dbReference type="ARBA" id="ARBA00010264"/>
    </source>
</evidence>
<dbReference type="InterPro" id="IPR016084">
    <property type="entry name" value="Haem_Oase-like_multi-hlx"/>
</dbReference>
<comment type="catalytic activity">
    <reaction evidence="1 9">
        <text>4-amino-5-aminomethyl-2-methylpyrimidine + H2O = 4-amino-5-hydroxymethyl-2-methylpyrimidine + NH4(+)</text>
        <dbReference type="Rhea" id="RHEA:31799"/>
        <dbReference type="ChEBI" id="CHEBI:15377"/>
        <dbReference type="ChEBI" id="CHEBI:16892"/>
        <dbReference type="ChEBI" id="CHEBI:28938"/>
        <dbReference type="ChEBI" id="CHEBI:63416"/>
        <dbReference type="EC" id="3.5.99.2"/>
    </reaction>
</comment>
<dbReference type="NCBIfam" id="TIGR04306">
    <property type="entry name" value="salvage_TenA"/>
    <property type="match status" value="1"/>
</dbReference>
<evidence type="ECO:0000256" key="6">
    <source>
        <dbReference type="ARBA" id="ARBA00013647"/>
    </source>
</evidence>
<evidence type="ECO:0000256" key="1">
    <source>
        <dbReference type="ARBA" id="ARBA00001881"/>
    </source>
</evidence>
<dbReference type="InterPro" id="IPR027574">
    <property type="entry name" value="Thiaminase_II"/>
</dbReference>
<keyword evidence="7 9" id="KW-0784">Thiamine biosynthesis</keyword>
<keyword evidence="9" id="KW-0378">Hydrolase</keyword>
<dbReference type="InterPro" id="IPR050967">
    <property type="entry name" value="Thiamine_Salvage_TenA"/>
</dbReference>
<evidence type="ECO:0000259" key="10">
    <source>
        <dbReference type="Pfam" id="PF03070"/>
    </source>
</evidence>
<feature type="domain" description="Thiaminase-2/PQQC" evidence="10">
    <location>
        <begin position="10"/>
        <end position="211"/>
    </location>
</feature>
<comment type="catalytic activity">
    <reaction evidence="8 9">
        <text>thiamine + H2O = 5-(2-hydroxyethyl)-4-methylthiazole + 4-amino-5-hydroxymethyl-2-methylpyrimidine + H(+)</text>
        <dbReference type="Rhea" id="RHEA:17509"/>
        <dbReference type="ChEBI" id="CHEBI:15377"/>
        <dbReference type="ChEBI" id="CHEBI:15378"/>
        <dbReference type="ChEBI" id="CHEBI:16892"/>
        <dbReference type="ChEBI" id="CHEBI:17957"/>
        <dbReference type="ChEBI" id="CHEBI:18385"/>
        <dbReference type="EC" id="3.5.99.2"/>
    </reaction>
</comment>
<dbReference type="CDD" id="cd19364">
    <property type="entry name" value="TenA_C_BsTenA-like"/>
    <property type="match status" value="1"/>
</dbReference>
<evidence type="ECO:0000256" key="9">
    <source>
        <dbReference type="RuleBase" id="RU363093"/>
    </source>
</evidence>